<protein>
    <recommendedName>
        <fullName evidence="2">Outer membrane protein beta-barrel domain-containing protein</fullName>
    </recommendedName>
</protein>
<feature type="domain" description="Outer membrane protein beta-barrel" evidence="2">
    <location>
        <begin position="19"/>
        <end position="154"/>
    </location>
</feature>
<keyword evidence="1" id="KW-0732">Signal</keyword>
<dbReference type="Proteomes" id="UP001257659">
    <property type="component" value="Unassembled WGS sequence"/>
</dbReference>
<evidence type="ECO:0000313" key="3">
    <source>
        <dbReference type="EMBL" id="MDR6300494.1"/>
    </source>
</evidence>
<gene>
    <name evidence="3" type="ORF">GGR31_001125</name>
</gene>
<proteinExistence type="predicted"/>
<feature type="chain" id="PRO_5045449894" description="Outer membrane protein beta-barrel domain-containing protein" evidence="1">
    <location>
        <begin position="21"/>
        <end position="167"/>
    </location>
</feature>
<keyword evidence="4" id="KW-1185">Reference proteome</keyword>
<dbReference type="InterPro" id="IPR025665">
    <property type="entry name" value="Beta-barrel_OMP_2"/>
</dbReference>
<organism evidence="3 4">
    <name type="scientific">Mesonia maritima</name>
    <dbReference type="NCBI Taxonomy" id="1793873"/>
    <lineage>
        <taxon>Bacteria</taxon>
        <taxon>Pseudomonadati</taxon>
        <taxon>Bacteroidota</taxon>
        <taxon>Flavobacteriia</taxon>
        <taxon>Flavobacteriales</taxon>
        <taxon>Flavobacteriaceae</taxon>
        <taxon>Mesonia</taxon>
    </lineage>
</organism>
<accession>A0ABU1K4F3</accession>
<name>A0ABU1K4F3_9FLAO</name>
<feature type="signal peptide" evidence="1">
    <location>
        <begin position="1"/>
        <end position="20"/>
    </location>
</feature>
<dbReference type="RefSeq" id="WP_309727399.1">
    <property type="nucleotide sequence ID" value="NZ_JAVDQA010000002.1"/>
</dbReference>
<evidence type="ECO:0000259" key="2">
    <source>
        <dbReference type="Pfam" id="PF13568"/>
    </source>
</evidence>
<dbReference type="Pfam" id="PF13568">
    <property type="entry name" value="OMP_b-brl_2"/>
    <property type="match status" value="1"/>
</dbReference>
<evidence type="ECO:0000256" key="1">
    <source>
        <dbReference type="SAM" id="SignalP"/>
    </source>
</evidence>
<comment type="caution">
    <text evidence="3">The sequence shown here is derived from an EMBL/GenBank/DDBJ whole genome shotgun (WGS) entry which is preliminary data.</text>
</comment>
<evidence type="ECO:0000313" key="4">
    <source>
        <dbReference type="Proteomes" id="UP001257659"/>
    </source>
</evidence>
<reference evidence="3 4" key="1">
    <citation type="submission" date="2023-07" db="EMBL/GenBank/DDBJ databases">
        <title>Genomic Encyclopedia of Type Strains, Phase IV (KMG-IV): sequencing the most valuable type-strain genomes for metagenomic binning, comparative biology and taxonomic classification.</title>
        <authorList>
            <person name="Goeker M."/>
        </authorList>
    </citation>
    <scope>NUCLEOTIDE SEQUENCE [LARGE SCALE GENOMIC DNA]</scope>
    <source>
        <strain evidence="3 4">DSM 102814</strain>
    </source>
</reference>
<sequence>MKCRFILILLFLAISTSGFAQKNIHFGIKAGGNLSGFHTGKSINTGNSGINFGGVAELELNDLFSLQSEIIYNRKGGLIDVKDKSFSEFYSIETDLDYIDIPVQAKIYFLKNVSLDLGAQVGFLLNTKGKITNSQNNNGEEVEFKLTNTVDFGLNGVSSNKKNKITI</sequence>
<dbReference type="EMBL" id="JAVDQA010000002">
    <property type="protein sequence ID" value="MDR6300494.1"/>
    <property type="molecule type" value="Genomic_DNA"/>
</dbReference>